<dbReference type="AlphaFoldDB" id="A0A9P6E360"/>
<organism evidence="3 4">
    <name type="scientific">Crepidotus variabilis</name>
    <dbReference type="NCBI Taxonomy" id="179855"/>
    <lineage>
        <taxon>Eukaryota</taxon>
        <taxon>Fungi</taxon>
        <taxon>Dikarya</taxon>
        <taxon>Basidiomycota</taxon>
        <taxon>Agaricomycotina</taxon>
        <taxon>Agaricomycetes</taxon>
        <taxon>Agaricomycetidae</taxon>
        <taxon>Agaricales</taxon>
        <taxon>Agaricineae</taxon>
        <taxon>Crepidotaceae</taxon>
        <taxon>Crepidotus</taxon>
    </lineage>
</organism>
<evidence type="ECO:0000256" key="2">
    <source>
        <dbReference type="SAM" id="Phobius"/>
    </source>
</evidence>
<sequence length="287" mass="30240">MLNNLTEPRLHRLPIRTDYVLIPAPLDLSLPEIAQKSPLPPIIVTPCDPSSTQDFSLAFLPNPPKPSLRERIQRSFSSPSPSPSTWGTGAGASPLSFGAQDEPKLFPINFSSHSHSRSLSETTSSPNRTNRGTLRTRSILAILLVSFLALCHIITHRLAVRMNRPYIDVAFAVQGAGAGGVAGVHDTYVLGVAHAHSNGGVLGSSAPVNVQGHDIHPGYGLGKGGMPGPMISNWFRFRSSSSVTSSEAASAVEGDLEVEVKQAEKGVESVVPDVGAGATTASEETSP</sequence>
<keyword evidence="2" id="KW-1133">Transmembrane helix</keyword>
<feature type="region of interest" description="Disordered" evidence="1">
    <location>
        <begin position="263"/>
        <end position="287"/>
    </location>
</feature>
<accession>A0A9P6E360</accession>
<feature type="region of interest" description="Disordered" evidence="1">
    <location>
        <begin position="112"/>
        <end position="131"/>
    </location>
</feature>
<proteinExistence type="predicted"/>
<dbReference type="OrthoDB" id="3259878at2759"/>
<comment type="caution">
    <text evidence="3">The sequence shown here is derived from an EMBL/GenBank/DDBJ whole genome shotgun (WGS) entry which is preliminary data.</text>
</comment>
<keyword evidence="2" id="KW-0472">Membrane</keyword>
<evidence type="ECO:0000256" key="1">
    <source>
        <dbReference type="SAM" id="MobiDB-lite"/>
    </source>
</evidence>
<feature type="transmembrane region" description="Helical" evidence="2">
    <location>
        <begin position="138"/>
        <end position="155"/>
    </location>
</feature>
<feature type="region of interest" description="Disordered" evidence="1">
    <location>
        <begin position="68"/>
        <end position="93"/>
    </location>
</feature>
<protein>
    <submittedName>
        <fullName evidence="3">Uncharacterized protein</fullName>
    </submittedName>
</protein>
<dbReference type="EMBL" id="MU158005">
    <property type="protein sequence ID" value="KAF9521664.1"/>
    <property type="molecule type" value="Genomic_DNA"/>
</dbReference>
<gene>
    <name evidence="3" type="ORF">CPB83DRAFT_194863</name>
</gene>
<dbReference type="Proteomes" id="UP000807306">
    <property type="component" value="Unassembled WGS sequence"/>
</dbReference>
<name>A0A9P6E360_9AGAR</name>
<feature type="compositionally biased region" description="Low complexity" evidence="1">
    <location>
        <begin position="112"/>
        <end position="125"/>
    </location>
</feature>
<keyword evidence="2" id="KW-0812">Transmembrane</keyword>
<evidence type="ECO:0000313" key="3">
    <source>
        <dbReference type="EMBL" id="KAF9521664.1"/>
    </source>
</evidence>
<reference evidence="3" key="1">
    <citation type="submission" date="2020-11" db="EMBL/GenBank/DDBJ databases">
        <authorList>
            <consortium name="DOE Joint Genome Institute"/>
            <person name="Ahrendt S."/>
            <person name="Riley R."/>
            <person name="Andreopoulos W."/>
            <person name="Labutti K."/>
            <person name="Pangilinan J."/>
            <person name="Ruiz-Duenas F.J."/>
            <person name="Barrasa J.M."/>
            <person name="Sanchez-Garcia M."/>
            <person name="Camarero S."/>
            <person name="Miyauchi S."/>
            <person name="Serrano A."/>
            <person name="Linde D."/>
            <person name="Babiker R."/>
            <person name="Drula E."/>
            <person name="Ayuso-Fernandez I."/>
            <person name="Pacheco R."/>
            <person name="Padilla G."/>
            <person name="Ferreira P."/>
            <person name="Barriuso J."/>
            <person name="Kellner H."/>
            <person name="Castanera R."/>
            <person name="Alfaro M."/>
            <person name="Ramirez L."/>
            <person name="Pisabarro A.G."/>
            <person name="Kuo A."/>
            <person name="Tritt A."/>
            <person name="Lipzen A."/>
            <person name="He G."/>
            <person name="Yan M."/>
            <person name="Ng V."/>
            <person name="Cullen D."/>
            <person name="Martin F."/>
            <person name="Rosso M.-N."/>
            <person name="Henrissat B."/>
            <person name="Hibbett D."/>
            <person name="Martinez A.T."/>
            <person name="Grigoriev I.V."/>
        </authorList>
    </citation>
    <scope>NUCLEOTIDE SEQUENCE</scope>
    <source>
        <strain evidence="3">CBS 506.95</strain>
    </source>
</reference>
<evidence type="ECO:0000313" key="4">
    <source>
        <dbReference type="Proteomes" id="UP000807306"/>
    </source>
</evidence>
<keyword evidence="4" id="KW-1185">Reference proteome</keyword>